<evidence type="ECO:0000313" key="6">
    <source>
        <dbReference type="Proteomes" id="UP000183832"/>
    </source>
</evidence>
<keyword evidence="3" id="KW-0175">Coiled coil</keyword>
<dbReference type="EMBL" id="CVRI01000042">
    <property type="protein sequence ID" value="CRK95450.1"/>
    <property type="molecule type" value="Genomic_DNA"/>
</dbReference>
<dbReference type="PROSITE" id="PS50304">
    <property type="entry name" value="TUDOR"/>
    <property type="match status" value="1"/>
</dbReference>
<dbReference type="GO" id="GO:0003723">
    <property type="term" value="F:RNA binding"/>
    <property type="evidence" value="ECO:0007669"/>
    <property type="project" value="TreeGrafter"/>
</dbReference>
<dbReference type="AlphaFoldDB" id="A0A1J1I6T5"/>
<reference evidence="5 6" key="1">
    <citation type="submission" date="2015-04" db="EMBL/GenBank/DDBJ databases">
        <authorList>
            <person name="Syromyatnikov M.Y."/>
            <person name="Popov V.N."/>
        </authorList>
    </citation>
    <scope>NUCLEOTIDE SEQUENCE [LARGE SCALE GENOMIC DNA]</scope>
</reference>
<protein>
    <submittedName>
        <fullName evidence="5">CLUMA_CG008919, isoform A</fullName>
    </submittedName>
</protein>
<dbReference type="Gene3D" id="2.30.30.140">
    <property type="match status" value="1"/>
</dbReference>
<feature type="domain" description="Tudor" evidence="4">
    <location>
        <begin position="82"/>
        <end position="141"/>
    </location>
</feature>
<dbReference type="SUPFAM" id="SSF63748">
    <property type="entry name" value="Tudor/PWWP/MBT"/>
    <property type="match status" value="1"/>
</dbReference>
<evidence type="ECO:0000313" key="5">
    <source>
        <dbReference type="EMBL" id="CRK95450.1"/>
    </source>
</evidence>
<evidence type="ECO:0000256" key="2">
    <source>
        <dbReference type="ARBA" id="ARBA00023242"/>
    </source>
</evidence>
<evidence type="ECO:0000256" key="1">
    <source>
        <dbReference type="ARBA" id="ARBA00004123"/>
    </source>
</evidence>
<feature type="coiled-coil region" evidence="3">
    <location>
        <begin position="154"/>
        <end position="181"/>
    </location>
</feature>
<accession>A0A1J1I6T5</accession>
<dbReference type="GO" id="GO:0000381">
    <property type="term" value="P:regulation of alternative mRNA splicing, via spliceosome"/>
    <property type="evidence" value="ECO:0007669"/>
    <property type="project" value="TreeGrafter"/>
</dbReference>
<evidence type="ECO:0000256" key="3">
    <source>
        <dbReference type="SAM" id="Coils"/>
    </source>
</evidence>
<dbReference type="Proteomes" id="UP000183832">
    <property type="component" value="Unassembled WGS sequence"/>
</dbReference>
<name>A0A1J1I6T5_9DIPT</name>
<gene>
    <name evidence="5" type="ORF">CLUMA_CG008919</name>
</gene>
<dbReference type="PANTHER" id="PTHR13681">
    <property type="entry name" value="SURVIVAL OF MOTOR NEURON-RELATED-SPLICING FACTOR 30-RELATED"/>
    <property type="match status" value="1"/>
</dbReference>
<dbReference type="OrthoDB" id="79171at2759"/>
<evidence type="ECO:0000259" key="4">
    <source>
        <dbReference type="PROSITE" id="PS50304"/>
    </source>
</evidence>
<comment type="subcellular location">
    <subcellularLocation>
        <location evidence="1">Nucleus</location>
    </subcellularLocation>
</comment>
<dbReference type="SMART" id="SM00333">
    <property type="entry name" value="TUDOR"/>
    <property type="match status" value="1"/>
</dbReference>
<organism evidence="5 6">
    <name type="scientific">Clunio marinus</name>
    <dbReference type="NCBI Taxonomy" id="568069"/>
    <lineage>
        <taxon>Eukaryota</taxon>
        <taxon>Metazoa</taxon>
        <taxon>Ecdysozoa</taxon>
        <taxon>Arthropoda</taxon>
        <taxon>Hexapoda</taxon>
        <taxon>Insecta</taxon>
        <taxon>Pterygota</taxon>
        <taxon>Neoptera</taxon>
        <taxon>Endopterygota</taxon>
        <taxon>Diptera</taxon>
        <taxon>Nematocera</taxon>
        <taxon>Chironomoidea</taxon>
        <taxon>Chironomidae</taxon>
        <taxon>Clunio</taxon>
    </lineage>
</organism>
<dbReference type="InterPro" id="IPR002999">
    <property type="entry name" value="Tudor"/>
</dbReference>
<sequence>MADDLSNYKLQLQQVEVALLTDAENAELLKLKDDIEQLITLQKELIKTQEVEQRKYIEPSSSANAERTAYYKDQKIKAPLKIWKVGEKCMARDATNGQFYEATIEAITDDGDVSVIFDTYQNKGQTNVKDLKEYKVRVEVFPQNSNKRVRPNHKEYLKKKKLKKQQRLAELEEEREVEKNKWLQFNSKASKKQLVKTQSIFQSPDTVSGRVGVGTCGISGKQMTSFQTTRGDIHKKKN</sequence>
<dbReference type="STRING" id="568069.A0A1J1I6T5"/>
<proteinExistence type="predicted"/>
<dbReference type="PANTHER" id="PTHR13681:SF26">
    <property type="entry name" value="SURVIVAL OF MOTOR NEURON-RELATED-SPLICING FACTOR 30"/>
    <property type="match status" value="1"/>
</dbReference>
<dbReference type="GO" id="GO:0071011">
    <property type="term" value="C:precatalytic spliceosome"/>
    <property type="evidence" value="ECO:0007669"/>
    <property type="project" value="TreeGrafter"/>
</dbReference>
<keyword evidence="2" id="KW-0539">Nucleus</keyword>
<keyword evidence="6" id="KW-1185">Reference proteome</keyword>